<dbReference type="InterPro" id="IPR017441">
    <property type="entry name" value="Protein_kinase_ATP_BS"/>
</dbReference>
<dbReference type="GO" id="GO:0050684">
    <property type="term" value="P:regulation of mRNA processing"/>
    <property type="evidence" value="ECO:0007669"/>
    <property type="project" value="TreeGrafter"/>
</dbReference>
<dbReference type="GO" id="GO:0000245">
    <property type="term" value="P:spliceosomal complex assembly"/>
    <property type="evidence" value="ECO:0007669"/>
    <property type="project" value="TreeGrafter"/>
</dbReference>
<dbReference type="GO" id="GO:0004674">
    <property type="term" value="F:protein serine/threonine kinase activity"/>
    <property type="evidence" value="ECO:0007669"/>
    <property type="project" value="UniProtKB-KW"/>
</dbReference>
<dbReference type="VEuPathDB" id="FungiDB:PEXP_084410"/>
<keyword evidence="3" id="KW-0808">Transferase</keyword>
<dbReference type="EC" id="2.7.11.1" evidence="1"/>
<dbReference type="SUPFAM" id="SSF56112">
    <property type="entry name" value="Protein kinase-like (PK-like)"/>
    <property type="match status" value="1"/>
</dbReference>
<dbReference type="GeneID" id="27681900"/>
<dbReference type="InterPro" id="IPR011009">
    <property type="entry name" value="Kinase-like_dom_sf"/>
</dbReference>
<evidence type="ECO:0000259" key="10">
    <source>
        <dbReference type="PROSITE" id="PS50011"/>
    </source>
</evidence>
<reference evidence="11 12" key="1">
    <citation type="journal article" date="2015" name="Mol. Plant Microbe Interact.">
        <title>Genome, transcriptome, and functional analyses of Penicillium expansum provide new insights into secondary metabolism and pathogenicity.</title>
        <authorList>
            <person name="Ballester A.R."/>
            <person name="Marcet-Houben M."/>
            <person name="Levin E."/>
            <person name="Sela N."/>
            <person name="Selma-Lazaro C."/>
            <person name="Carmona L."/>
            <person name="Wisniewski M."/>
            <person name="Droby S."/>
            <person name="Gonzalez-Candelas L."/>
            <person name="Gabaldon T."/>
        </authorList>
    </citation>
    <scope>NUCLEOTIDE SEQUENCE [LARGE SCALE GENOMIC DNA]</scope>
    <source>
        <strain evidence="11 12">MD-8</strain>
    </source>
</reference>
<keyword evidence="6 9" id="KW-0067">ATP-binding</keyword>
<dbReference type="InterPro" id="IPR051334">
    <property type="entry name" value="SRPK"/>
</dbReference>
<keyword evidence="12" id="KW-1185">Reference proteome</keyword>
<dbReference type="AlphaFoldDB" id="A0A0A2J1C3"/>
<evidence type="ECO:0000256" key="2">
    <source>
        <dbReference type="ARBA" id="ARBA00022527"/>
    </source>
</evidence>
<dbReference type="STRING" id="27334.A0A0A2J1C3"/>
<dbReference type="Pfam" id="PF00069">
    <property type="entry name" value="Pkinase"/>
    <property type="match status" value="2"/>
</dbReference>
<keyword evidence="4 9" id="KW-0547">Nucleotide-binding</keyword>
<keyword evidence="2" id="KW-0723">Serine/threonine-protein kinase</keyword>
<dbReference type="EMBL" id="JQFZ01000110">
    <property type="protein sequence ID" value="KGO58855.1"/>
    <property type="molecule type" value="Genomic_DNA"/>
</dbReference>
<dbReference type="Gene3D" id="1.10.510.10">
    <property type="entry name" value="Transferase(Phosphotransferase) domain 1"/>
    <property type="match status" value="1"/>
</dbReference>
<evidence type="ECO:0000313" key="11">
    <source>
        <dbReference type="EMBL" id="KGO58855.1"/>
    </source>
</evidence>
<gene>
    <name evidence="11" type="ORF">PEX2_092100</name>
</gene>
<feature type="domain" description="Protein kinase" evidence="10">
    <location>
        <begin position="64"/>
        <end position="435"/>
    </location>
</feature>
<dbReference type="PANTHER" id="PTHR47634">
    <property type="entry name" value="PROTEIN KINASE DOMAIN-CONTAINING PROTEIN-RELATED"/>
    <property type="match status" value="1"/>
</dbReference>
<evidence type="ECO:0000256" key="1">
    <source>
        <dbReference type="ARBA" id="ARBA00012513"/>
    </source>
</evidence>
<dbReference type="RefSeq" id="XP_016600196.1">
    <property type="nucleotide sequence ID" value="XM_016746480.1"/>
</dbReference>
<protein>
    <recommendedName>
        <fullName evidence="1">non-specific serine/threonine protein kinase</fullName>
        <ecNumber evidence="1">2.7.11.1</ecNumber>
    </recommendedName>
</protein>
<evidence type="ECO:0000256" key="8">
    <source>
        <dbReference type="ARBA" id="ARBA00048679"/>
    </source>
</evidence>
<dbReference type="HOGENOM" id="CLU_000288_81_2_1"/>
<dbReference type="Proteomes" id="UP000030143">
    <property type="component" value="Unassembled WGS sequence"/>
</dbReference>
<evidence type="ECO:0000313" key="12">
    <source>
        <dbReference type="Proteomes" id="UP000030143"/>
    </source>
</evidence>
<dbReference type="SMART" id="SM00220">
    <property type="entry name" value="S_TKc"/>
    <property type="match status" value="1"/>
</dbReference>
<organism evidence="11 12">
    <name type="scientific">Penicillium expansum</name>
    <name type="common">Blue mold rot fungus</name>
    <dbReference type="NCBI Taxonomy" id="27334"/>
    <lineage>
        <taxon>Eukaryota</taxon>
        <taxon>Fungi</taxon>
        <taxon>Dikarya</taxon>
        <taxon>Ascomycota</taxon>
        <taxon>Pezizomycotina</taxon>
        <taxon>Eurotiomycetes</taxon>
        <taxon>Eurotiomycetidae</taxon>
        <taxon>Eurotiales</taxon>
        <taxon>Aspergillaceae</taxon>
        <taxon>Penicillium</taxon>
    </lineage>
</organism>
<evidence type="ECO:0000256" key="5">
    <source>
        <dbReference type="ARBA" id="ARBA00022777"/>
    </source>
</evidence>
<feature type="binding site" evidence="9">
    <location>
        <position position="93"/>
    </location>
    <ligand>
        <name>ATP</name>
        <dbReference type="ChEBI" id="CHEBI:30616"/>
    </ligand>
</feature>
<dbReference type="OrthoDB" id="5979581at2759"/>
<evidence type="ECO:0000256" key="3">
    <source>
        <dbReference type="ARBA" id="ARBA00022679"/>
    </source>
</evidence>
<dbReference type="PROSITE" id="PS50011">
    <property type="entry name" value="PROTEIN_KINASE_DOM"/>
    <property type="match status" value="1"/>
</dbReference>
<evidence type="ECO:0000256" key="6">
    <source>
        <dbReference type="ARBA" id="ARBA00022840"/>
    </source>
</evidence>
<comment type="catalytic activity">
    <reaction evidence="7">
        <text>L-threonyl-[protein] + ATP = O-phospho-L-threonyl-[protein] + ADP + H(+)</text>
        <dbReference type="Rhea" id="RHEA:46608"/>
        <dbReference type="Rhea" id="RHEA-COMP:11060"/>
        <dbReference type="Rhea" id="RHEA-COMP:11605"/>
        <dbReference type="ChEBI" id="CHEBI:15378"/>
        <dbReference type="ChEBI" id="CHEBI:30013"/>
        <dbReference type="ChEBI" id="CHEBI:30616"/>
        <dbReference type="ChEBI" id="CHEBI:61977"/>
        <dbReference type="ChEBI" id="CHEBI:456216"/>
        <dbReference type="EC" id="2.7.11.1"/>
    </reaction>
</comment>
<accession>A0A0A2J1C3</accession>
<dbReference type="GO" id="GO:0005524">
    <property type="term" value="F:ATP binding"/>
    <property type="evidence" value="ECO:0007669"/>
    <property type="project" value="UniProtKB-UniRule"/>
</dbReference>
<dbReference type="PANTHER" id="PTHR47634:SF9">
    <property type="entry name" value="PROTEIN KINASE DOMAIN-CONTAINING PROTEIN-RELATED"/>
    <property type="match status" value="1"/>
</dbReference>
<proteinExistence type="predicted"/>
<evidence type="ECO:0000256" key="4">
    <source>
        <dbReference type="ARBA" id="ARBA00022741"/>
    </source>
</evidence>
<dbReference type="InterPro" id="IPR000719">
    <property type="entry name" value="Prot_kinase_dom"/>
</dbReference>
<dbReference type="PhylomeDB" id="A0A0A2J1C3"/>
<comment type="caution">
    <text evidence="11">The sequence shown here is derived from an EMBL/GenBank/DDBJ whole genome shotgun (WGS) entry which is preliminary data.</text>
</comment>
<name>A0A0A2J1C3_PENEN</name>
<dbReference type="Gene3D" id="3.30.200.20">
    <property type="entry name" value="Phosphorylase Kinase, domain 1"/>
    <property type="match status" value="1"/>
</dbReference>
<sequence length="450" mass="51095">MLHHNQPRRTFTLTAFNSTNTDDDDDDDDARFLYEPLEGVERFENYRPGGYHPIQIGDHFHSRYGVADKLGHGSYSTTWLARDEQSNKYVAMKVCTANSNPKEVDIISTLSLPRSSLVNDLGKTMISSILDRFTIHGPNGSHACYVTAAARVSLSGAKDGSWYRLFQLDVARSLAAQLVLVVDYVHAQGIVHGDVHLGNILLKAPPNFDQLSFEQLHEKYGTPELQSVVRLDGNLNGNSLPPGVPSHGVTPMWLGEASEKITLAEARILLIDFGEAFSPSNELKYESRTPLVIRPPEARFEPNKPLSCSSDIWTLACTIWSIIAQRPLFEGFFATENDMTCEHVDTLGVLPPEWWSKWDARYDKSTEDGTPINREYFRSWDDRFEDSVEQPRRKKGIPSFDKKERDAISDMLRQMLSFRPEDRPTTKQILESEWMVEWALPEYSKIQNNV</sequence>
<evidence type="ECO:0000256" key="7">
    <source>
        <dbReference type="ARBA" id="ARBA00047899"/>
    </source>
</evidence>
<comment type="catalytic activity">
    <reaction evidence="8">
        <text>L-seryl-[protein] + ATP = O-phospho-L-seryl-[protein] + ADP + H(+)</text>
        <dbReference type="Rhea" id="RHEA:17989"/>
        <dbReference type="Rhea" id="RHEA-COMP:9863"/>
        <dbReference type="Rhea" id="RHEA-COMP:11604"/>
        <dbReference type="ChEBI" id="CHEBI:15378"/>
        <dbReference type="ChEBI" id="CHEBI:29999"/>
        <dbReference type="ChEBI" id="CHEBI:30616"/>
        <dbReference type="ChEBI" id="CHEBI:83421"/>
        <dbReference type="ChEBI" id="CHEBI:456216"/>
        <dbReference type="EC" id="2.7.11.1"/>
    </reaction>
</comment>
<dbReference type="PROSITE" id="PS00107">
    <property type="entry name" value="PROTEIN_KINASE_ATP"/>
    <property type="match status" value="1"/>
</dbReference>
<keyword evidence="5" id="KW-0418">Kinase</keyword>
<evidence type="ECO:0000256" key="9">
    <source>
        <dbReference type="PROSITE-ProRule" id="PRU10141"/>
    </source>
</evidence>